<dbReference type="Pfam" id="PF13328">
    <property type="entry name" value="HD_4"/>
    <property type="match status" value="1"/>
</dbReference>
<dbReference type="InterPro" id="IPR043519">
    <property type="entry name" value="NT_sf"/>
</dbReference>
<sequence>MKHSEQSAANDLWLDDNHCSEAHRTKTKDVLNKLHADEEIMQIYAWFHELRHGSLEFGDLPDEVTAKQQTLLKELLRIHQADWLLKPKSNNAEGLRRLLFAMINDVRLVLILLAEQVVLMRAAVKFSSQMQQQLATSTMTYHAALANRLGVWQIKWELEDLSFRFLQPAQYKTIAQKLAEKRNDREQFISRCSAELTAALASNNITANIAGRPKHIYSIYKKMQKKNLEFEGLFDIRAIRVLVDSVADCYATLGIVHATWKHIPKEFDDYIAQPKGNMYQSLHTVVVVNGKTLEVQIRTHQMHEHAELGVAAHWRYKDGSKQDQSYDNKVNWMRQLLSEHPSSDDLLQAFQADTQEERVYVFTPSGDVVDLPHGSTAVDFAYQVHTEVGHRCRGAKVNGSIVPLSRPLSTGDQVEILTAKYPKPSRDWLHEQSGYLQTARARAKVRHWFRENDFDKNLQIGRELLESELSKFALQDADMQKLLDSFNLQHTDKLYAMIATGDITVNQVLRRADAQLHPVKKFAPKPLPKKLQGLPTSTARLIVEGVDSIKTTIASCCNPVQGDALGGFITRTRGISVHQANCDNYLHMISEEPNRLVNVRWSDDLDEYTITSLLITANNRKHVIKDISALLAHLKVDIMALHAEPDDEAGLVHINISIQIRDFDHLSEVMSRLSALEHINNIQRNITS</sequence>
<evidence type="ECO:0000256" key="2">
    <source>
        <dbReference type="ARBA" id="ARBA00025704"/>
    </source>
</evidence>
<dbReference type="InterPro" id="IPR045865">
    <property type="entry name" value="ACT-like_dom_sf"/>
</dbReference>
<dbReference type="PANTHER" id="PTHR21262:SF31">
    <property type="entry name" value="GTP PYROPHOSPHOKINASE"/>
    <property type="match status" value="1"/>
</dbReference>
<feature type="domain" description="TGS" evidence="8">
    <location>
        <begin position="355"/>
        <end position="418"/>
    </location>
</feature>
<dbReference type="SUPFAM" id="SSF55021">
    <property type="entry name" value="ACT-like"/>
    <property type="match status" value="1"/>
</dbReference>
<evidence type="ECO:0000256" key="6">
    <source>
        <dbReference type="RuleBase" id="RU003847"/>
    </source>
</evidence>
<gene>
    <name evidence="9" type="ORF">ACFODZ_09785</name>
</gene>
<dbReference type="InterPro" id="IPR033655">
    <property type="entry name" value="TGS_RelA/SpoT"/>
</dbReference>
<dbReference type="PROSITE" id="PS51880">
    <property type="entry name" value="TGS"/>
    <property type="match status" value="1"/>
</dbReference>
<dbReference type="CDD" id="cd04876">
    <property type="entry name" value="ACT_RelA-SpoT"/>
    <property type="match status" value="1"/>
</dbReference>
<dbReference type="InterPro" id="IPR002912">
    <property type="entry name" value="ACT_dom"/>
</dbReference>
<dbReference type="PANTHER" id="PTHR21262">
    <property type="entry name" value="GUANOSINE-3',5'-BIS DIPHOSPHATE 3'-PYROPHOSPHOHYDROLASE"/>
    <property type="match status" value="1"/>
</dbReference>
<keyword evidence="9" id="KW-0808">Transferase</keyword>
<dbReference type="Gene3D" id="3.30.460.10">
    <property type="entry name" value="Beta Polymerase, domain 2"/>
    <property type="match status" value="1"/>
</dbReference>
<dbReference type="SUPFAM" id="SSF109604">
    <property type="entry name" value="HD-domain/PDEase-like"/>
    <property type="match status" value="1"/>
</dbReference>
<dbReference type="InterPro" id="IPR012675">
    <property type="entry name" value="Beta-grasp_dom_sf"/>
</dbReference>
<dbReference type="InterPro" id="IPR045600">
    <property type="entry name" value="RelA/SpoT_AH_RIS"/>
</dbReference>
<dbReference type="Gene3D" id="3.10.20.30">
    <property type="match status" value="1"/>
</dbReference>
<dbReference type="EMBL" id="JBHRTS010000004">
    <property type="protein sequence ID" value="MFC3194526.1"/>
    <property type="molecule type" value="Genomic_DNA"/>
</dbReference>
<dbReference type="RefSeq" id="WP_157892787.1">
    <property type="nucleotide sequence ID" value="NZ_JBHRTS010000004.1"/>
</dbReference>
<dbReference type="InterPro" id="IPR007685">
    <property type="entry name" value="RelA_SpoT"/>
</dbReference>
<dbReference type="InterPro" id="IPR012676">
    <property type="entry name" value="TGS-like"/>
</dbReference>
<comment type="function">
    <text evidence="6">In eubacteria ppGpp (guanosine 3'-diphosphate 5'-diphosphate) is a mediator of the stringent response that coordinates a variety of cellular activities in response to changes in nutritional abundance.</text>
</comment>
<dbReference type="SMART" id="SM00954">
    <property type="entry name" value="RelA_SpoT"/>
    <property type="match status" value="1"/>
</dbReference>
<feature type="domain" description="ACT" evidence="7">
    <location>
        <begin position="612"/>
        <end position="687"/>
    </location>
</feature>
<dbReference type="Gene3D" id="1.10.3210.10">
    <property type="entry name" value="Hypothetical protein af1432"/>
    <property type="match status" value="1"/>
</dbReference>
<evidence type="ECO:0000259" key="8">
    <source>
        <dbReference type="PROSITE" id="PS51880"/>
    </source>
</evidence>
<dbReference type="PROSITE" id="PS51671">
    <property type="entry name" value="ACT"/>
    <property type="match status" value="1"/>
</dbReference>
<comment type="similarity">
    <text evidence="6">Belongs to the relA/spoT family.</text>
</comment>
<dbReference type="InterPro" id="IPR004095">
    <property type="entry name" value="TGS"/>
</dbReference>
<name>A0ABV7JEL2_9GAMM</name>
<accession>A0ABV7JEL2</accession>
<dbReference type="CDD" id="cd05399">
    <property type="entry name" value="NT_Rel-Spo_like"/>
    <property type="match status" value="1"/>
</dbReference>
<evidence type="ECO:0000259" key="7">
    <source>
        <dbReference type="PROSITE" id="PS51671"/>
    </source>
</evidence>
<evidence type="ECO:0000256" key="3">
    <source>
        <dbReference type="ARBA" id="ARBA00029754"/>
    </source>
</evidence>
<protein>
    <recommendedName>
        <fullName evidence="1">GTP pyrophosphokinase</fullName>
    </recommendedName>
    <alternativeName>
        <fullName evidence="4">(p)ppGpp synthase</fullName>
    </alternativeName>
    <alternativeName>
        <fullName evidence="3">ATP:GTP 3'-pyrophosphotransferase</fullName>
    </alternativeName>
    <alternativeName>
        <fullName evidence="5">ppGpp synthase I</fullName>
    </alternativeName>
</protein>
<dbReference type="SUPFAM" id="SSF81271">
    <property type="entry name" value="TGS-like"/>
    <property type="match status" value="1"/>
</dbReference>
<comment type="caution">
    <text evidence="9">The sequence shown here is derived from an EMBL/GenBank/DDBJ whole genome shotgun (WGS) entry which is preliminary data.</text>
</comment>
<evidence type="ECO:0000313" key="10">
    <source>
        <dbReference type="Proteomes" id="UP001595533"/>
    </source>
</evidence>
<evidence type="ECO:0000256" key="5">
    <source>
        <dbReference type="ARBA" id="ARBA00033308"/>
    </source>
</evidence>
<dbReference type="CDD" id="cd01668">
    <property type="entry name" value="TGS_RSH"/>
    <property type="match status" value="1"/>
</dbReference>
<dbReference type="Pfam" id="PF19296">
    <property type="entry name" value="RelA_AH_RIS"/>
    <property type="match status" value="1"/>
</dbReference>
<dbReference type="Gene3D" id="3.30.70.260">
    <property type="match status" value="1"/>
</dbReference>
<evidence type="ECO:0000313" key="9">
    <source>
        <dbReference type="EMBL" id="MFC3194526.1"/>
    </source>
</evidence>
<dbReference type="InterPro" id="IPR004811">
    <property type="entry name" value="RelA/Spo_fam"/>
</dbReference>
<keyword evidence="10" id="KW-1185">Reference proteome</keyword>
<evidence type="ECO:0000256" key="1">
    <source>
        <dbReference type="ARBA" id="ARBA00019852"/>
    </source>
</evidence>
<dbReference type="Pfam" id="PF13291">
    <property type="entry name" value="ACT_4"/>
    <property type="match status" value="1"/>
</dbReference>
<dbReference type="SUPFAM" id="SSF81301">
    <property type="entry name" value="Nucleotidyltransferase"/>
    <property type="match status" value="1"/>
</dbReference>
<organism evidence="9 10">
    <name type="scientific">Marinicella sediminis</name>
    <dbReference type="NCBI Taxonomy" id="1792834"/>
    <lineage>
        <taxon>Bacteria</taxon>
        <taxon>Pseudomonadati</taxon>
        <taxon>Pseudomonadota</taxon>
        <taxon>Gammaproteobacteria</taxon>
        <taxon>Lysobacterales</taxon>
        <taxon>Marinicellaceae</taxon>
        <taxon>Marinicella</taxon>
    </lineage>
</organism>
<evidence type="ECO:0000256" key="4">
    <source>
        <dbReference type="ARBA" id="ARBA00032407"/>
    </source>
</evidence>
<dbReference type="Pfam" id="PF02824">
    <property type="entry name" value="TGS"/>
    <property type="match status" value="1"/>
</dbReference>
<dbReference type="Proteomes" id="UP001595533">
    <property type="component" value="Unassembled WGS sequence"/>
</dbReference>
<dbReference type="Pfam" id="PF04607">
    <property type="entry name" value="RelA_SpoT"/>
    <property type="match status" value="1"/>
</dbReference>
<reference evidence="10" key="1">
    <citation type="journal article" date="2019" name="Int. J. Syst. Evol. Microbiol.">
        <title>The Global Catalogue of Microorganisms (GCM) 10K type strain sequencing project: providing services to taxonomists for standard genome sequencing and annotation.</title>
        <authorList>
            <consortium name="The Broad Institute Genomics Platform"/>
            <consortium name="The Broad Institute Genome Sequencing Center for Infectious Disease"/>
            <person name="Wu L."/>
            <person name="Ma J."/>
        </authorList>
    </citation>
    <scope>NUCLEOTIDE SEQUENCE [LARGE SCALE GENOMIC DNA]</scope>
    <source>
        <strain evidence="10">KCTC 42953</strain>
    </source>
</reference>
<proteinExistence type="inferred from homology"/>
<dbReference type="NCBIfam" id="TIGR00691">
    <property type="entry name" value="spoT_relA"/>
    <property type="match status" value="1"/>
</dbReference>
<comment type="pathway">
    <text evidence="2">Purine metabolism.</text>
</comment>
<dbReference type="GO" id="GO:0008728">
    <property type="term" value="F:GTP diphosphokinase activity"/>
    <property type="evidence" value="ECO:0007669"/>
    <property type="project" value="UniProtKB-EC"/>
</dbReference>